<evidence type="ECO:0000256" key="3">
    <source>
        <dbReference type="ARBA" id="ARBA00006576"/>
    </source>
</evidence>
<dbReference type="PROSITE" id="PS00903">
    <property type="entry name" value="CYT_DCMP_DEAMINASES_1"/>
    <property type="match status" value="1"/>
</dbReference>
<evidence type="ECO:0000256" key="2">
    <source>
        <dbReference type="ARBA" id="ARBA00003949"/>
    </source>
</evidence>
<keyword evidence="5 11" id="KW-0479">Metal-binding</keyword>
<name>A0A8C4NF72_EPTBU</name>
<evidence type="ECO:0000256" key="10">
    <source>
        <dbReference type="PIRSR" id="PIRSR606262-1"/>
    </source>
</evidence>
<dbReference type="InterPro" id="IPR050202">
    <property type="entry name" value="Cyt/Deoxycyt_deaminase"/>
</dbReference>
<evidence type="ECO:0000256" key="12">
    <source>
        <dbReference type="RuleBase" id="RU364006"/>
    </source>
</evidence>
<proteinExistence type="inferred from homology"/>
<comment type="catalytic activity">
    <reaction evidence="9 12">
        <text>cytidine + H2O + H(+) = uridine + NH4(+)</text>
        <dbReference type="Rhea" id="RHEA:16069"/>
        <dbReference type="ChEBI" id="CHEBI:15377"/>
        <dbReference type="ChEBI" id="CHEBI:15378"/>
        <dbReference type="ChEBI" id="CHEBI:16704"/>
        <dbReference type="ChEBI" id="CHEBI:17562"/>
        <dbReference type="ChEBI" id="CHEBI:28938"/>
        <dbReference type="EC" id="3.5.4.5"/>
    </reaction>
</comment>
<evidence type="ECO:0000256" key="11">
    <source>
        <dbReference type="PIRSR" id="PIRSR606262-3"/>
    </source>
</evidence>
<evidence type="ECO:0000256" key="8">
    <source>
        <dbReference type="ARBA" id="ARBA00032005"/>
    </source>
</evidence>
<accession>A0A8C4NF72</accession>
<comment type="similarity">
    <text evidence="3 12">Belongs to the cytidine and deoxycytidylate deaminase family.</text>
</comment>
<dbReference type="SUPFAM" id="SSF53927">
    <property type="entry name" value="Cytidine deaminase-like"/>
    <property type="match status" value="1"/>
</dbReference>
<evidence type="ECO:0000256" key="9">
    <source>
        <dbReference type="ARBA" id="ARBA00049558"/>
    </source>
</evidence>
<dbReference type="FunFam" id="3.40.140.10:FF:000008">
    <property type="entry name" value="Cytidine deaminase"/>
    <property type="match status" value="1"/>
</dbReference>
<evidence type="ECO:0000256" key="1">
    <source>
        <dbReference type="ARBA" id="ARBA00001947"/>
    </source>
</evidence>
<reference evidence="14" key="1">
    <citation type="submission" date="2025-08" db="UniProtKB">
        <authorList>
            <consortium name="Ensembl"/>
        </authorList>
    </citation>
    <scope>IDENTIFICATION</scope>
</reference>
<sequence>MGPEKDDGRCEVPTESRGCELKHKMSSLVHTETSLSDKMTDSWELDLIKLSQEAMGKAYCPYSKFPVGAALLTTDGKVFTGCNVENACSNLGLCAERVAVNKAVSEGYRNFKAIAVCSEVVDTYITPCGGCRQVLLEFGQTWIVLMSKPDLSYEKRTVVDLIPMPFVLKIRD</sequence>
<dbReference type="PANTHER" id="PTHR11644">
    <property type="entry name" value="CYTIDINE DEAMINASE"/>
    <property type="match status" value="1"/>
</dbReference>
<reference evidence="14" key="2">
    <citation type="submission" date="2025-09" db="UniProtKB">
        <authorList>
            <consortium name="Ensembl"/>
        </authorList>
    </citation>
    <scope>IDENTIFICATION</scope>
</reference>
<keyword evidence="15" id="KW-1185">Reference proteome</keyword>
<comment type="function">
    <text evidence="2 12">This enzyme scavenges exogenous and endogenous cytidine and 2'-deoxycytidine for UMP synthesis.</text>
</comment>
<dbReference type="InterPro" id="IPR006262">
    <property type="entry name" value="Cyt_deam_tetra"/>
</dbReference>
<evidence type="ECO:0000256" key="5">
    <source>
        <dbReference type="ARBA" id="ARBA00022723"/>
    </source>
</evidence>
<dbReference type="Proteomes" id="UP000694388">
    <property type="component" value="Unplaced"/>
</dbReference>
<evidence type="ECO:0000256" key="7">
    <source>
        <dbReference type="ARBA" id="ARBA00022833"/>
    </source>
</evidence>
<dbReference type="GeneTree" id="ENSGT00390000000911"/>
<comment type="cofactor">
    <cofactor evidence="1 11 12">
        <name>Zn(2+)</name>
        <dbReference type="ChEBI" id="CHEBI:29105"/>
    </cofactor>
</comment>
<dbReference type="InterPro" id="IPR016192">
    <property type="entry name" value="APOBEC/CMP_deaminase_Zn-bd"/>
</dbReference>
<evidence type="ECO:0000259" key="13">
    <source>
        <dbReference type="PROSITE" id="PS51747"/>
    </source>
</evidence>
<evidence type="ECO:0000313" key="15">
    <source>
        <dbReference type="Proteomes" id="UP000694388"/>
    </source>
</evidence>
<protein>
    <recommendedName>
        <fullName evidence="4 12">Cytidine deaminase</fullName>
        <ecNumber evidence="4 12">3.5.4.5</ecNumber>
    </recommendedName>
    <alternativeName>
        <fullName evidence="8 12">Cytidine aminohydrolase</fullName>
    </alternativeName>
</protein>
<dbReference type="PANTHER" id="PTHR11644:SF2">
    <property type="entry name" value="CYTIDINE DEAMINASE"/>
    <property type="match status" value="1"/>
</dbReference>
<feature type="binding site" evidence="11">
    <location>
        <position position="94"/>
    </location>
    <ligand>
        <name>Zn(2+)</name>
        <dbReference type="ChEBI" id="CHEBI:29105"/>
        <note>catalytic</note>
    </ligand>
</feature>
<dbReference type="GO" id="GO:0005829">
    <property type="term" value="C:cytosol"/>
    <property type="evidence" value="ECO:0007669"/>
    <property type="project" value="TreeGrafter"/>
</dbReference>
<dbReference type="Pfam" id="PF00383">
    <property type="entry name" value="dCMP_cyt_deam_1"/>
    <property type="match status" value="1"/>
</dbReference>
<dbReference type="CDD" id="cd01283">
    <property type="entry name" value="cytidine_deaminase"/>
    <property type="match status" value="1"/>
</dbReference>
<dbReference type="InterPro" id="IPR002125">
    <property type="entry name" value="CMP_dCMP_dom"/>
</dbReference>
<dbReference type="GO" id="GO:0055086">
    <property type="term" value="P:nucleobase-containing small molecule metabolic process"/>
    <property type="evidence" value="ECO:0007669"/>
    <property type="project" value="UniProtKB-ARBA"/>
</dbReference>
<evidence type="ECO:0000256" key="4">
    <source>
        <dbReference type="ARBA" id="ARBA00012783"/>
    </source>
</evidence>
<dbReference type="PROSITE" id="PS51747">
    <property type="entry name" value="CYT_DCMP_DEAMINASES_2"/>
    <property type="match status" value="1"/>
</dbReference>
<dbReference type="NCBIfam" id="TIGR01354">
    <property type="entry name" value="cyt_deam_tetra"/>
    <property type="match status" value="1"/>
</dbReference>
<dbReference type="Ensembl" id="ENSEBUT00000006240.1">
    <property type="protein sequence ID" value="ENSEBUP00000005795.1"/>
    <property type="gene ID" value="ENSEBUG00000003886.1"/>
</dbReference>
<dbReference type="GO" id="GO:0008270">
    <property type="term" value="F:zinc ion binding"/>
    <property type="evidence" value="ECO:0007669"/>
    <property type="project" value="UniProtKB-UniRule"/>
</dbReference>
<evidence type="ECO:0000313" key="14">
    <source>
        <dbReference type="Ensembl" id="ENSEBUP00000005795.1"/>
    </source>
</evidence>
<organism evidence="14 15">
    <name type="scientific">Eptatretus burgeri</name>
    <name type="common">Inshore hagfish</name>
    <dbReference type="NCBI Taxonomy" id="7764"/>
    <lineage>
        <taxon>Eukaryota</taxon>
        <taxon>Metazoa</taxon>
        <taxon>Chordata</taxon>
        <taxon>Craniata</taxon>
        <taxon>Vertebrata</taxon>
        <taxon>Cyclostomata</taxon>
        <taxon>Myxini</taxon>
        <taxon>Myxiniformes</taxon>
        <taxon>Myxinidae</taxon>
        <taxon>Eptatretinae</taxon>
        <taxon>Eptatretus</taxon>
    </lineage>
</organism>
<comment type="catalytic activity">
    <reaction evidence="12">
        <text>2'-deoxycytidine + H2O + H(+) = 2'-deoxyuridine + NH4(+)</text>
        <dbReference type="Rhea" id="RHEA:13433"/>
        <dbReference type="ChEBI" id="CHEBI:15377"/>
        <dbReference type="ChEBI" id="CHEBI:15378"/>
        <dbReference type="ChEBI" id="CHEBI:15698"/>
        <dbReference type="ChEBI" id="CHEBI:16450"/>
        <dbReference type="ChEBI" id="CHEBI:28938"/>
        <dbReference type="EC" id="3.5.4.5"/>
    </reaction>
</comment>
<dbReference type="GO" id="GO:0042802">
    <property type="term" value="F:identical protein binding"/>
    <property type="evidence" value="ECO:0007669"/>
    <property type="project" value="UniProtKB-ARBA"/>
</dbReference>
<dbReference type="InterPro" id="IPR016193">
    <property type="entry name" value="Cytidine_deaminase-like"/>
</dbReference>
<dbReference type="EC" id="3.5.4.5" evidence="4 12"/>
<dbReference type="AlphaFoldDB" id="A0A8C4NF72"/>
<keyword evidence="7 11" id="KW-0862">Zinc</keyword>
<evidence type="ECO:0000256" key="6">
    <source>
        <dbReference type="ARBA" id="ARBA00022801"/>
    </source>
</evidence>
<feature type="active site" description="Proton donor" evidence="10">
    <location>
        <position position="96"/>
    </location>
</feature>
<feature type="domain" description="CMP/dCMP-type deaminase" evidence="13">
    <location>
        <begin position="42"/>
        <end position="169"/>
    </location>
</feature>
<dbReference type="NCBIfam" id="NF004064">
    <property type="entry name" value="PRK05578.1"/>
    <property type="match status" value="1"/>
</dbReference>
<keyword evidence="6 12" id="KW-0378">Hydrolase</keyword>
<dbReference type="GO" id="GO:0072527">
    <property type="term" value="P:pyrimidine-containing compound metabolic process"/>
    <property type="evidence" value="ECO:0007669"/>
    <property type="project" value="UniProtKB-ARBA"/>
</dbReference>
<feature type="binding site" evidence="11">
    <location>
        <position position="128"/>
    </location>
    <ligand>
        <name>Zn(2+)</name>
        <dbReference type="ChEBI" id="CHEBI:29105"/>
        <note>catalytic</note>
    </ligand>
</feature>
<dbReference type="GO" id="GO:0004126">
    <property type="term" value="F:cytidine deaminase activity"/>
    <property type="evidence" value="ECO:0007669"/>
    <property type="project" value="UniProtKB-UniRule"/>
</dbReference>
<feature type="binding site" evidence="11">
    <location>
        <position position="131"/>
    </location>
    <ligand>
        <name>Zn(2+)</name>
        <dbReference type="ChEBI" id="CHEBI:29105"/>
        <note>catalytic</note>
    </ligand>
</feature>
<dbReference type="Gene3D" id="3.40.140.10">
    <property type="entry name" value="Cytidine Deaminase, domain 2"/>
    <property type="match status" value="1"/>
</dbReference>